<evidence type="ECO:0000313" key="3">
    <source>
        <dbReference type="Proteomes" id="UP000030008"/>
    </source>
</evidence>
<dbReference type="Gene3D" id="3.40.50.1390">
    <property type="entry name" value="Resolvase, N-terminal catalytic domain"/>
    <property type="match status" value="1"/>
</dbReference>
<dbReference type="GO" id="GO:0003677">
    <property type="term" value="F:DNA binding"/>
    <property type="evidence" value="ECO:0007669"/>
    <property type="project" value="InterPro"/>
</dbReference>
<name>A0A099I112_CLOIN</name>
<evidence type="ECO:0000313" key="2">
    <source>
        <dbReference type="EMBL" id="KGJ51286.1"/>
    </source>
</evidence>
<comment type="caution">
    <text evidence="2">The sequence shown here is derived from an EMBL/GenBank/DDBJ whole genome shotgun (WGS) entry which is preliminary data.</text>
</comment>
<dbReference type="InterPro" id="IPR006119">
    <property type="entry name" value="Resolv_N"/>
</dbReference>
<protein>
    <recommendedName>
        <fullName evidence="1">Resolvase/invertase-type recombinase catalytic domain-containing protein</fullName>
    </recommendedName>
</protein>
<gene>
    <name evidence="2" type="ORF">CIAN88_21695</name>
</gene>
<sequence>MKYFYAYATTEAECEAIHTMVSNSDLNIQEAFIYIDNNRYDAWGQLFSKLEVKDELYVYKLSSIAEDGNTLFVHLTHLKDKAVTIKLLDDSDLNTEQMLNLIGFVRDTQRKQIYDKQMEGIQRALEKKRKGEGDYGRPKITLPADFEANIKRIMRKEMKHEDYREKLGFKRSTYFKFVKDLKDSWKQQELERSLRKDGKD</sequence>
<organism evidence="2 3">
    <name type="scientific">Clostridium innocuum</name>
    <dbReference type="NCBI Taxonomy" id="1522"/>
    <lineage>
        <taxon>Bacteria</taxon>
        <taxon>Bacillati</taxon>
        <taxon>Bacillota</taxon>
        <taxon>Clostridia</taxon>
        <taxon>Eubacteriales</taxon>
        <taxon>Clostridiaceae</taxon>
        <taxon>Clostridium</taxon>
    </lineage>
</organism>
<dbReference type="EMBL" id="JQIF01000131">
    <property type="protein sequence ID" value="KGJ51286.1"/>
    <property type="molecule type" value="Genomic_DNA"/>
</dbReference>
<feature type="domain" description="Resolvase/invertase-type recombinase catalytic" evidence="1">
    <location>
        <begin position="2"/>
        <end position="130"/>
    </location>
</feature>
<reference evidence="2 3" key="1">
    <citation type="submission" date="2014-08" db="EMBL/GenBank/DDBJ databases">
        <title>Clostridium innocuum, an unnegligible vancomycin-resistant pathogen causing extra-intestinal infections.</title>
        <authorList>
            <person name="Feng Y."/>
            <person name="Chiu C.-H."/>
        </authorList>
    </citation>
    <scope>NUCLEOTIDE SEQUENCE [LARGE SCALE GENOMIC DNA]</scope>
    <source>
        <strain evidence="2 3">AN88</strain>
    </source>
</reference>
<dbReference type="AlphaFoldDB" id="A0A099I112"/>
<evidence type="ECO:0000259" key="1">
    <source>
        <dbReference type="SMART" id="SM00857"/>
    </source>
</evidence>
<dbReference type="SMART" id="SM00857">
    <property type="entry name" value="Resolvase"/>
    <property type="match status" value="1"/>
</dbReference>
<dbReference type="Proteomes" id="UP000030008">
    <property type="component" value="Unassembled WGS sequence"/>
</dbReference>
<dbReference type="Pfam" id="PF00239">
    <property type="entry name" value="Resolvase"/>
    <property type="match status" value="1"/>
</dbReference>
<proteinExistence type="predicted"/>
<dbReference type="InterPro" id="IPR036162">
    <property type="entry name" value="Resolvase-like_N_sf"/>
</dbReference>
<dbReference type="RefSeq" id="WP_044908205.1">
    <property type="nucleotide sequence ID" value="NZ_JQIF01000131.1"/>
</dbReference>
<dbReference type="SUPFAM" id="SSF53041">
    <property type="entry name" value="Resolvase-like"/>
    <property type="match status" value="1"/>
</dbReference>
<dbReference type="GO" id="GO:0000150">
    <property type="term" value="F:DNA strand exchange activity"/>
    <property type="evidence" value="ECO:0007669"/>
    <property type="project" value="InterPro"/>
</dbReference>
<accession>A0A099I112</accession>